<feature type="signal peptide" evidence="1">
    <location>
        <begin position="1"/>
        <end position="18"/>
    </location>
</feature>
<organism evidence="2 3">
    <name type="scientific">Brevundimonas nasdae</name>
    <dbReference type="NCBI Taxonomy" id="172043"/>
    <lineage>
        <taxon>Bacteria</taxon>
        <taxon>Pseudomonadati</taxon>
        <taxon>Pseudomonadota</taxon>
        <taxon>Alphaproteobacteria</taxon>
        <taxon>Caulobacterales</taxon>
        <taxon>Caulobacteraceae</taxon>
        <taxon>Brevundimonas</taxon>
    </lineage>
</organism>
<evidence type="ECO:0000313" key="2">
    <source>
        <dbReference type="EMBL" id="QYC10394.1"/>
    </source>
</evidence>
<name>A0ABX8TMJ9_9CAUL</name>
<gene>
    <name evidence="2" type="ORF">KWG56_17930</name>
</gene>
<reference evidence="2 3" key="1">
    <citation type="submission" date="2021-07" db="EMBL/GenBank/DDBJ databases">
        <title>Isolation and characterization of bacteria from a gold mining with a capacity of golden bioaccumulation.</title>
        <authorList>
            <person name="Yang X.J."/>
        </authorList>
    </citation>
    <scope>NUCLEOTIDE SEQUENCE [LARGE SCALE GENOMIC DNA]</scope>
    <source>
        <strain evidence="2 3">Au29</strain>
    </source>
</reference>
<accession>A0ABX8TMJ9</accession>
<evidence type="ECO:0000256" key="1">
    <source>
        <dbReference type="SAM" id="SignalP"/>
    </source>
</evidence>
<evidence type="ECO:0000313" key="3">
    <source>
        <dbReference type="Proteomes" id="UP000824334"/>
    </source>
</evidence>
<sequence>MKPSVVYGLKLSAAAVLAGACVLSAGAAALTLGGGSELMDLAGLHENRAEALLAESPSNTEAAVAETKAALAQAPMNAAAWARLAYIDRSRSTVMTPAALDNLERSYAVAPYGPDISRWRVRYMFEHWSELTPSLRTQASDELRVLSRYRGGVARDTIRTIENPSGRLAAEMIRRLGQGDARRDREAREAAEAA</sequence>
<proteinExistence type="predicted"/>
<dbReference type="Proteomes" id="UP000824334">
    <property type="component" value="Chromosome"/>
</dbReference>
<dbReference type="EMBL" id="CP080034">
    <property type="protein sequence ID" value="QYC10394.1"/>
    <property type="molecule type" value="Genomic_DNA"/>
</dbReference>
<dbReference type="GeneID" id="94377176"/>
<keyword evidence="3" id="KW-1185">Reference proteome</keyword>
<dbReference type="PROSITE" id="PS51257">
    <property type="entry name" value="PROKAR_LIPOPROTEIN"/>
    <property type="match status" value="1"/>
</dbReference>
<feature type="chain" id="PRO_5046680827" evidence="1">
    <location>
        <begin position="19"/>
        <end position="194"/>
    </location>
</feature>
<keyword evidence="1" id="KW-0732">Signal</keyword>
<dbReference type="RefSeq" id="WP_219353171.1">
    <property type="nucleotide sequence ID" value="NZ_CP080034.1"/>
</dbReference>
<protein>
    <submittedName>
        <fullName evidence="2">Uncharacterized protein</fullName>
    </submittedName>
</protein>